<dbReference type="OrthoDB" id="1327407at2"/>
<dbReference type="STRING" id="249352.SAMN05444395_11143"/>
<proteinExistence type="predicted"/>
<sequence length="165" mass="19392">MDPDKLKILKELALMGDVTYVTHNKKYLITVEEPRQLNTQADAILYFLQNLDIDMLNSILEDNRTYQNFDKKKFISKLDDAMDEFLKYGDTFLHMHSGYCNSEKCNFKCKGYTFIGNKSNNYFDLIFDIKEGIVNDIYECTKFKCNEKGLNKNIQIEIDKSNMPF</sequence>
<organism evidence="1 2">
    <name type="scientific">Flavobacterium fryxellicola</name>
    <dbReference type="NCBI Taxonomy" id="249352"/>
    <lineage>
        <taxon>Bacteria</taxon>
        <taxon>Pseudomonadati</taxon>
        <taxon>Bacteroidota</taxon>
        <taxon>Flavobacteriia</taxon>
        <taxon>Flavobacteriales</taxon>
        <taxon>Flavobacteriaceae</taxon>
        <taxon>Flavobacterium</taxon>
    </lineage>
</organism>
<dbReference type="Proteomes" id="UP000077164">
    <property type="component" value="Unassembled WGS sequence"/>
</dbReference>
<reference evidence="1 2" key="1">
    <citation type="submission" date="2016-03" db="EMBL/GenBank/DDBJ databases">
        <title>Draft genome sequence of Flavobacterium fryxellicola DSM 16209.</title>
        <authorList>
            <person name="Shin S.-K."/>
            <person name="Yi H."/>
        </authorList>
    </citation>
    <scope>NUCLEOTIDE SEQUENCE [LARGE SCALE GENOMIC DNA]</scope>
    <source>
        <strain evidence="1 2">DSM 16209</strain>
    </source>
</reference>
<evidence type="ECO:0000313" key="1">
    <source>
        <dbReference type="EMBL" id="OAB30564.1"/>
    </source>
</evidence>
<gene>
    <name evidence="1" type="ORF">FBFR_01840</name>
</gene>
<comment type="caution">
    <text evidence="1">The sequence shown here is derived from an EMBL/GenBank/DDBJ whole genome shotgun (WGS) entry which is preliminary data.</text>
</comment>
<name>A0A167ZL28_9FLAO</name>
<dbReference type="EMBL" id="LVJE01000003">
    <property type="protein sequence ID" value="OAB30564.1"/>
    <property type="molecule type" value="Genomic_DNA"/>
</dbReference>
<dbReference type="RefSeq" id="WP_066076185.1">
    <property type="nucleotide sequence ID" value="NZ_FRDK01000011.1"/>
</dbReference>
<keyword evidence="2" id="KW-1185">Reference proteome</keyword>
<dbReference type="AlphaFoldDB" id="A0A167ZL28"/>
<protein>
    <submittedName>
        <fullName evidence="1">Uncharacterized protein</fullName>
    </submittedName>
</protein>
<evidence type="ECO:0000313" key="2">
    <source>
        <dbReference type="Proteomes" id="UP000077164"/>
    </source>
</evidence>
<accession>A0A167ZL28</accession>